<evidence type="ECO:0000256" key="2">
    <source>
        <dbReference type="SAM" id="Phobius"/>
    </source>
</evidence>
<name>A0ABM4W3X3_COFAR</name>
<gene>
    <name evidence="4" type="primary">LOC140016735</name>
</gene>
<feature type="compositionally biased region" description="Polar residues" evidence="1">
    <location>
        <begin position="324"/>
        <end position="336"/>
    </location>
</feature>
<protein>
    <submittedName>
        <fullName evidence="4">Uncharacterized protein isoform X1</fullName>
    </submittedName>
</protein>
<feature type="compositionally biased region" description="Acidic residues" evidence="1">
    <location>
        <begin position="403"/>
        <end position="428"/>
    </location>
</feature>
<evidence type="ECO:0000313" key="3">
    <source>
        <dbReference type="Proteomes" id="UP001652660"/>
    </source>
</evidence>
<proteinExistence type="predicted"/>
<keyword evidence="3" id="KW-1185">Reference proteome</keyword>
<keyword evidence="2" id="KW-1133">Transmembrane helix</keyword>
<feature type="compositionally biased region" description="Polar residues" evidence="1">
    <location>
        <begin position="346"/>
        <end position="372"/>
    </location>
</feature>
<reference evidence="4" key="1">
    <citation type="submission" date="2025-08" db="UniProtKB">
        <authorList>
            <consortium name="RefSeq"/>
        </authorList>
    </citation>
    <scope>IDENTIFICATION</scope>
    <source>
        <tissue evidence="4">Leaves</tissue>
    </source>
</reference>
<feature type="transmembrane region" description="Helical" evidence="2">
    <location>
        <begin position="518"/>
        <end position="538"/>
    </location>
</feature>
<feature type="transmembrane region" description="Helical" evidence="2">
    <location>
        <begin position="465"/>
        <end position="484"/>
    </location>
</feature>
<feature type="region of interest" description="Disordered" evidence="1">
    <location>
        <begin position="163"/>
        <end position="199"/>
    </location>
</feature>
<feature type="region of interest" description="Disordered" evidence="1">
    <location>
        <begin position="122"/>
        <end position="141"/>
    </location>
</feature>
<keyword evidence="2" id="KW-0812">Transmembrane</keyword>
<dbReference type="Proteomes" id="UP001652660">
    <property type="component" value="Chromosome 11c"/>
</dbReference>
<sequence length="542" mass="59591">MASSDFLENMFIFDRFYTQITRNWKLVSQSPGSFGLCCGYLGFPNGVPQLDMAALSKLLNEEIAEKAQKLVEETWQEAWQKVREGMQRRLEEAKEARRERLLVEIAVHIKRLEEEIAEQQRLKEEAKGKRRQANAKKRLEVKAKQEGALDAFKETTVKKFGAGHEGMPEKYHGNPSGKCCKYRRSDDSTSDQGEISKEAGRVKISEDSVTEIPGMPNEGTERIEAQIASPTSLVPCPNRRETSDEAGKRIEIREEYDTLTVISPNDLARTTTSSFASSHNSSDVPNCNLIKAEDKTVVLHFSQQQSSIGSEVRIDILDANNSQDLTTMSDAPSQETRFPHDINNIIPGTSTLMPDGPSQQTRLANDNNNTTHGDPVMMPDGASREMGELEMTANGSEEGINMSDEDDGSSSSGDDDDDDNSASFSDDEVQPRFPNGVNNAILGFTGQAMASIVAAQSPHSLSVRLFAFATGIGFFGSLFAALFLKRHPNIAKTLFKIGVSASAFTVMIALGQYLPTKWYLDTTVPAVACLIIAVVVTLSKLD</sequence>
<organism evidence="3 4">
    <name type="scientific">Coffea arabica</name>
    <name type="common">Arabian coffee</name>
    <dbReference type="NCBI Taxonomy" id="13443"/>
    <lineage>
        <taxon>Eukaryota</taxon>
        <taxon>Viridiplantae</taxon>
        <taxon>Streptophyta</taxon>
        <taxon>Embryophyta</taxon>
        <taxon>Tracheophyta</taxon>
        <taxon>Spermatophyta</taxon>
        <taxon>Magnoliopsida</taxon>
        <taxon>eudicotyledons</taxon>
        <taxon>Gunneridae</taxon>
        <taxon>Pentapetalae</taxon>
        <taxon>asterids</taxon>
        <taxon>lamiids</taxon>
        <taxon>Gentianales</taxon>
        <taxon>Rubiaceae</taxon>
        <taxon>Ixoroideae</taxon>
        <taxon>Gardenieae complex</taxon>
        <taxon>Bertiereae - Coffeeae clade</taxon>
        <taxon>Coffeeae</taxon>
        <taxon>Coffea</taxon>
    </lineage>
</organism>
<dbReference type="RefSeq" id="XP_071926485.1">
    <property type="nucleotide sequence ID" value="XM_072070384.1"/>
</dbReference>
<dbReference type="GeneID" id="140016735"/>
<feature type="transmembrane region" description="Helical" evidence="2">
    <location>
        <begin position="493"/>
        <end position="512"/>
    </location>
</feature>
<evidence type="ECO:0000256" key="1">
    <source>
        <dbReference type="SAM" id="MobiDB-lite"/>
    </source>
</evidence>
<feature type="region of interest" description="Disordered" evidence="1">
    <location>
        <begin position="324"/>
        <end position="382"/>
    </location>
</feature>
<accession>A0ABM4W3X3</accession>
<feature type="region of interest" description="Disordered" evidence="1">
    <location>
        <begin position="395"/>
        <end position="433"/>
    </location>
</feature>
<evidence type="ECO:0000313" key="4">
    <source>
        <dbReference type="RefSeq" id="XP_071926485.1"/>
    </source>
</evidence>
<keyword evidence="2" id="KW-0472">Membrane</keyword>